<dbReference type="InterPro" id="IPR055457">
    <property type="entry name" value="OST48_N"/>
</dbReference>
<evidence type="ECO:0000256" key="6">
    <source>
        <dbReference type="ARBA" id="ARBA00022989"/>
    </source>
</evidence>
<keyword evidence="13" id="KW-1185">Reference proteome</keyword>
<dbReference type="AlphaFoldDB" id="A0A316ULL6"/>
<dbReference type="GO" id="GO:0008250">
    <property type="term" value="C:oligosaccharyltransferase complex"/>
    <property type="evidence" value="ECO:0007669"/>
    <property type="project" value="TreeGrafter"/>
</dbReference>
<dbReference type="PANTHER" id="PTHR10830:SF0">
    <property type="entry name" value="DOLICHYL-DIPHOSPHOOLIGOSACCHARIDE--PROTEIN GLYCOSYLTRANSFERASE 48 KDA SUBUNIT"/>
    <property type="match status" value="1"/>
</dbReference>
<dbReference type="InterPro" id="IPR055459">
    <property type="entry name" value="OST48_MD"/>
</dbReference>
<feature type="domain" description="OST48 middle" evidence="11">
    <location>
        <begin position="308"/>
        <end position="462"/>
    </location>
</feature>
<feature type="transmembrane region" description="Helical" evidence="8">
    <location>
        <begin position="440"/>
        <end position="462"/>
    </location>
</feature>
<comment type="similarity">
    <text evidence="3 8">Belongs to the DDOST 48 kDa subunit family.</text>
</comment>
<keyword evidence="7 8" id="KW-0472">Membrane</keyword>
<dbReference type="EMBL" id="KZ819672">
    <property type="protein sequence ID" value="PWN26176.1"/>
    <property type="molecule type" value="Genomic_DNA"/>
</dbReference>
<name>A0A316ULL6_9BASI</name>
<accession>A0A316ULL6</accession>
<dbReference type="OrthoDB" id="29105at2759"/>
<dbReference type="GeneID" id="37028412"/>
<organism evidence="12 13">
    <name type="scientific">Jaminaea rosea</name>
    <dbReference type="NCBI Taxonomy" id="1569628"/>
    <lineage>
        <taxon>Eukaryota</taxon>
        <taxon>Fungi</taxon>
        <taxon>Dikarya</taxon>
        <taxon>Basidiomycota</taxon>
        <taxon>Ustilaginomycotina</taxon>
        <taxon>Exobasidiomycetes</taxon>
        <taxon>Microstromatales</taxon>
        <taxon>Microstromatales incertae sedis</taxon>
        <taxon>Jaminaea</taxon>
    </lineage>
</organism>
<evidence type="ECO:0000256" key="1">
    <source>
        <dbReference type="ARBA" id="ARBA00004479"/>
    </source>
</evidence>
<evidence type="ECO:0000256" key="9">
    <source>
        <dbReference type="SAM" id="MobiDB-lite"/>
    </source>
</evidence>
<reference evidence="12 13" key="1">
    <citation type="journal article" date="2018" name="Mol. Biol. Evol.">
        <title>Broad Genomic Sampling Reveals a Smut Pathogenic Ancestry of the Fungal Clade Ustilaginomycotina.</title>
        <authorList>
            <person name="Kijpornyongpan T."/>
            <person name="Mondo S.J."/>
            <person name="Barry K."/>
            <person name="Sandor L."/>
            <person name="Lee J."/>
            <person name="Lipzen A."/>
            <person name="Pangilinan J."/>
            <person name="LaButti K."/>
            <person name="Hainaut M."/>
            <person name="Henrissat B."/>
            <person name="Grigoriev I.V."/>
            <person name="Spatafora J.W."/>
            <person name="Aime M.C."/>
        </authorList>
    </citation>
    <scope>NUCLEOTIDE SEQUENCE [LARGE SCALE GENOMIC DNA]</scope>
    <source>
        <strain evidence="12 13">MCA 5214</strain>
    </source>
</reference>
<feature type="region of interest" description="Disordered" evidence="9">
    <location>
        <begin position="370"/>
        <end position="389"/>
    </location>
</feature>
<keyword evidence="12" id="KW-0808">Transferase</keyword>
<keyword evidence="5 8" id="KW-0256">Endoplasmic reticulum</keyword>
<evidence type="ECO:0000313" key="12">
    <source>
        <dbReference type="EMBL" id="PWN26176.1"/>
    </source>
</evidence>
<sequence>MATSRGLLAPLIAFLLLLLLTTPASALSASGQRVLVVTSSSGEAAHYSALSSHLEGRGFSVAHRTAQGGDAAQKLTEFDERRFDHIVFLADDVKKPSDDLSPQSLVEFNKAGGNIVFAYSPQRSDWLRDLAREFSLELAPSGQKLVDHFHPAKDGSIELRGTALVENNVVWDAETLQEVKRENAILLKDASPHLVGNNPLAFPLLRPDSTSYVGGEDGMPAWLGTERSLSLASAFQLRDSSARVAFVGSKHLLSDASLLSSRATSALIHSLTSWTFQERSVLRLERRSHYRVREGPADVRESYEEPEEGGEAKIYRIKDNVRYSIDVAQHDPVRGWVPAPTNLDLQVSLNMIDPFITAKLVAEDASQFSSNAAQFPPPPQQSNSTTRYSTTLRLPDRLGVYTFRLNWFRHGWTYLDDVKDVAPIRAFNHDEGERFLPASWPYAAASFSTIVGFVVFVVLWLLGGDAEKGGKGE</sequence>
<dbReference type="GO" id="GO:0016740">
    <property type="term" value="F:transferase activity"/>
    <property type="evidence" value="ECO:0007669"/>
    <property type="project" value="UniProtKB-KW"/>
</dbReference>
<evidence type="ECO:0000256" key="5">
    <source>
        <dbReference type="ARBA" id="ARBA00022824"/>
    </source>
</evidence>
<evidence type="ECO:0000256" key="2">
    <source>
        <dbReference type="ARBA" id="ARBA00004922"/>
    </source>
</evidence>
<protein>
    <recommendedName>
        <fullName evidence="8">Dolichyl-diphosphooligosaccharide--protein glycosyltransferase subunit WBP1</fullName>
        <shortName evidence="8">Oligosaccharyl transferase subunit WBP1</shortName>
    </recommendedName>
</protein>
<feature type="domain" description="OST48 N-terminal" evidence="10">
    <location>
        <begin position="33"/>
        <end position="275"/>
    </location>
</feature>
<evidence type="ECO:0000256" key="3">
    <source>
        <dbReference type="ARBA" id="ARBA00008743"/>
    </source>
</evidence>
<dbReference type="InterPro" id="IPR005013">
    <property type="entry name" value="DDOST_48_kDa_subunit"/>
</dbReference>
<gene>
    <name evidence="12" type="ORF">BDZ90DRAFT_233315</name>
</gene>
<evidence type="ECO:0000256" key="4">
    <source>
        <dbReference type="ARBA" id="ARBA00022692"/>
    </source>
</evidence>
<keyword evidence="6 8" id="KW-1133">Transmembrane helix</keyword>
<dbReference type="STRING" id="1569628.A0A316ULL6"/>
<evidence type="ECO:0000313" key="13">
    <source>
        <dbReference type="Proteomes" id="UP000245884"/>
    </source>
</evidence>
<dbReference type="Pfam" id="PF03345">
    <property type="entry name" value="OST48_N"/>
    <property type="match status" value="1"/>
</dbReference>
<dbReference type="PANTHER" id="PTHR10830">
    <property type="entry name" value="DOLICHYL-DIPHOSPHOOLIGOSACCHARIDE--PROTEIN GLYCOSYLTRANSFERASE 48 KDA SUBUNIT"/>
    <property type="match status" value="1"/>
</dbReference>
<dbReference type="GO" id="GO:0018279">
    <property type="term" value="P:protein N-linked glycosylation via asparagine"/>
    <property type="evidence" value="ECO:0007669"/>
    <property type="project" value="UniProtKB-UniRule"/>
</dbReference>
<evidence type="ECO:0000259" key="10">
    <source>
        <dbReference type="Pfam" id="PF03345"/>
    </source>
</evidence>
<dbReference type="Pfam" id="PF23358">
    <property type="entry name" value="OST48_MD"/>
    <property type="match status" value="1"/>
</dbReference>
<feature type="signal peptide" evidence="8">
    <location>
        <begin position="1"/>
        <end position="26"/>
    </location>
</feature>
<dbReference type="UniPathway" id="UPA00378"/>
<comment type="subcellular location">
    <subcellularLocation>
        <location evidence="8">Endoplasmic reticulum membrane</location>
        <topology evidence="8">Single-pass type I membrane protein</topology>
    </subcellularLocation>
    <subcellularLocation>
        <location evidence="1">Membrane</location>
        <topology evidence="1">Single-pass type I membrane protein</topology>
    </subcellularLocation>
</comment>
<evidence type="ECO:0000259" key="11">
    <source>
        <dbReference type="Pfam" id="PF23358"/>
    </source>
</evidence>
<comment type="subunit">
    <text evidence="8">Component of the oligosaccharyltransferase (OST) complex.</text>
</comment>
<keyword evidence="8" id="KW-0732">Signal</keyword>
<comment type="pathway">
    <text evidence="2 8">Protein modification; protein glycosylation.</text>
</comment>
<dbReference type="RefSeq" id="XP_025360788.1">
    <property type="nucleotide sequence ID" value="XM_025506589.1"/>
</dbReference>
<evidence type="ECO:0000256" key="8">
    <source>
        <dbReference type="RuleBase" id="RU361142"/>
    </source>
</evidence>
<comment type="function">
    <text evidence="8">Subunit of the oligosaccharyl transferase (OST) complex that catalyzes the initial transfer of a defined glycan (Glc(3)Man(9)GlcNAc(2) in eukaryotes) from the lipid carrier dolichol-pyrophosphate to an asparagine residue within an Asn-X-Ser/Thr consensus motif in nascent polypeptide chains, the first step in protein N-glycosylation. N-glycosylation occurs cotranslationally and the complex associates with the Sec61 complex at the channel-forming translocon complex that mediates protein translocation across the endoplasmic reticulum (ER).</text>
</comment>
<proteinExistence type="inferred from homology"/>
<dbReference type="Proteomes" id="UP000245884">
    <property type="component" value="Unassembled WGS sequence"/>
</dbReference>
<feature type="chain" id="PRO_5016194500" description="Dolichyl-diphosphooligosaccharide--protein glycosyltransferase subunit WBP1" evidence="8">
    <location>
        <begin position="27"/>
        <end position="473"/>
    </location>
</feature>
<keyword evidence="4 8" id="KW-0812">Transmembrane</keyword>
<evidence type="ECO:0000256" key="7">
    <source>
        <dbReference type="ARBA" id="ARBA00023136"/>
    </source>
</evidence>